<protein>
    <submittedName>
        <fullName evidence="2">Uncharacterized protein</fullName>
    </submittedName>
</protein>
<comment type="caution">
    <text evidence="2">The sequence shown here is derived from an EMBL/GenBank/DDBJ whole genome shotgun (WGS) entry which is preliminary data.</text>
</comment>
<sequence>MVQAMASGSGPATWSGGRPRFQAPKAHCPHRRYHVRVPSVVLKLASSVFRVVLGPKLSQGQEPDESEPSDSPQAITITCDVLQRSQALETGVLKTGVPRDIALSIDNRDRNS</sequence>
<feature type="region of interest" description="Disordered" evidence="1">
    <location>
        <begin position="1"/>
        <end position="26"/>
    </location>
</feature>
<dbReference type="OrthoDB" id="5275938at2759"/>
<dbReference type="EMBL" id="AHHD01000427">
    <property type="protein sequence ID" value="EKG12763.1"/>
    <property type="molecule type" value="Genomic_DNA"/>
</dbReference>
<dbReference type="HOGENOM" id="CLU_2146341_0_0_1"/>
<dbReference type="AlphaFoldDB" id="K2RDU9"/>
<reference evidence="2 3" key="1">
    <citation type="journal article" date="2012" name="BMC Genomics">
        <title>Tools to kill: Genome of one of the most destructive plant pathogenic fungi Macrophomina phaseolina.</title>
        <authorList>
            <person name="Islam M.S."/>
            <person name="Haque M.S."/>
            <person name="Islam M.M."/>
            <person name="Emdad E.M."/>
            <person name="Halim A."/>
            <person name="Hossen Q.M.M."/>
            <person name="Hossain M.Z."/>
            <person name="Ahmed B."/>
            <person name="Rahim S."/>
            <person name="Rahman M.S."/>
            <person name="Alam M.M."/>
            <person name="Hou S."/>
            <person name="Wan X."/>
            <person name="Saito J.A."/>
            <person name="Alam M."/>
        </authorList>
    </citation>
    <scope>NUCLEOTIDE SEQUENCE [LARGE SCALE GENOMIC DNA]</scope>
    <source>
        <strain evidence="2 3">MS6</strain>
    </source>
</reference>
<dbReference type="VEuPathDB" id="FungiDB:MPH_10107"/>
<dbReference type="InParanoid" id="K2RDU9"/>
<organism evidence="2 3">
    <name type="scientific">Macrophomina phaseolina (strain MS6)</name>
    <name type="common">Charcoal rot fungus</name>
    <dbReference type="NCBI Taxonomy" id="1126212"/>
    <lineage>
        <taxon>Eukaryota</taxon>
        <taxon>Fungi</taxon>
        <taxon>Dikarya</taxon>
        <taxon>Ascomycota</taxon>
        <taxon>Pezizomycotina</taxon>
        <taxon>Dothideomycetes</taxon>
        <taxon>Dothideomycetes incertae sedis</taxon>
        <taxon>Botryosphaeriales</taxon>
        <taxon>Botryosphaeriaceae</taxon>
        <taxon>Macrophomina</taxon>
    </lineage>
</organism>
<evidence type="ECO:0000313" key="2">
    <source>
        <dbReference type="EMBL" id="EKG12763.1"/>
    </source>
</evidence>
<dbReference type="Proteomes" id="UP000007129">
    <property type="component" value="Unassembled WGS sequence"/>
</dbReference>
<name>K2RDU9_MACPH</name>
<evidence type="ECO:0000313" key="3">
    <source>
        <dbReference type="Proteomes" id="UP000007129"/>
    </source>
</evidence>
<proteinExistence type="predicted"/>
<gene>
    <name evidence="2" type="ORF">MPH_10107</name>
</gene>
<evidence type="ECO:0000256" key="1">
    <source>
        <dbReference type="SAM" id="MobiDB-lite"/>
    </source>
</evidence>
<accession>K2RDU9</accession>